<feature type="compositionally biased region" description="Low complexity" evidence="1">
    <location>
        <begin position="89"/>
        <end position="109"/>
    </location>
</feature>
<dbReference type="AlphaFoldDB" id="A0AAV2CKK4"/>
<dbReference type="Proteomes" id="UP001497516">
    <property type="component" value="Chromosome 1"/>
</dbReference>
<feature type="region of interest" description="Disordered" evidence="1">
    <location>
        <begin position="1"/>
        <end position="109"/>
    </location>
</feature>
<organism evidence="2 3">
    <name type="scientific">Linum trigynum</name>
    <dbReference type="NCBI Taxonomy" id="586398"/>
    <lineage>
        <taxon>Eukaryota</taxon>
        <taxon>Viridiplantae</taxon>
        <taxon>Streptophyta</taxon>
        <taxon>Embryophyta</taxon>
        <taxon>Tracheophyta</taxon>
        <taxon>Spermatophyta</taxon>
        <taxon>Magnoliopsida</taxon>
        <taxon>eudicotyledons</taxon>
        <taxon>Gunneridae</taxon>
        <taxon>Pentapetalae</taxon>
        <taxon>rosids</taxon>
        <taxon>fabids</taxon>
        <taxon>Malpighiales</taxon>
        <taxon>Linaceae</taxon>
        <taxon>Linum</taxon>
    </lineage>
</organism>
<proteinExistence type="predicted"/>
<feature type="compositionally biased region" description="Basic and acidic residues" evidence="1">
    <location>
        <begin position="10"/>
        <end position="21"/>
    </location>
</feature>
<evidence type="ECO:0000313" key="3">
    <source>
        <dbReference type="Proteomes" id="UP001497516"/>
    </source>
</evidence>
<protein>
    <submittedName>
        <fullName evidence="2">Uncharacterized protein</fullName>
    </submittedName>
</protein>
<name>A0AAV2CKK4_9ROSI</name>
<dbReference type="EMBL" id="OZ034813">
    <property type="protein sequence ID" value="CAL1356549.1"/>
    <property type="molecule type" value="Genomic_DNA"/>
</dbReference>
<keyword evidence="3" id="KW-1185">Reference proteome</keyword>
<reference evidence="2 3" key="1">
    <citation type="submission" date="2024-04" db="EMBL/GenBank/DDBJ databases">
        <authorList>
            <person name="Fracassetti M."/>
        </authorList>
    </citation>
    <scope>NUCLEOTIDE SEQUENCE [LARGE SCALE GENOMIC DNA]</scope>
</reference>
<evidence type="ECO:0000313" key="2">
    <source>
        <dbReference type="EMBL" id="CAL1356549.1"/>
    </source>
</evidence>
<gene>
    <name evidence="2" type="ORF">LTRI10_LOCUS4245</name>
</gene>
<accession>A0AAV2CKK4</accession>
<sequence>MTAAACFKDSSSHRVEREKKKTMAATYFTKPRSIVRRSTQKPLNRPPSRRNCRQSGGEGEEDGGGDLLPMENHAKTSTGKSGSGRRDLSLLLMTVPPGSSSSTTISPSSSLPLLHIRRNLKTIRRSYADNRFSSW</sequence>
<evidence type="ECO:0000256" key="1">
    <source>
        <dbReference type="SAM" id="MobiDB-lite"/>
    </source>
</evidence>